<accession>A0ABR7M1D9</accession>
<sequence length="154" mass="15403">MTSVVHRAGRDPAAAAAGPAGDAPRALPAAHRTGRWGADRGSGTLWALTAMAVIWLAAVLAMTVGGVRAARHRAHTAADLAALAAASHAATGAAVGHACRRASEVAAASGGRVSACVVRGQVADVTVVVTIRVPVSSSRWRLVVRSRAGPSTHA</sequence>
<feature type="transmembrane region" description="Helical" evidence="2">
    <location>
        <begin position="45"/>
        <end position="67"/>
    </location>
</feature>
<keyword evidence="2" id="KW-0812">Transmembrane</keyword>
<dbReference type="InterPro" id="IPR028087">
    <property type="entry name" value="Tad_N"/>
</dbReference>
<gene>
    <name evidence="4" type="ORF">HKK74_35930</name>
</gene>
<dbReference type="NCBIfam" id="TIGR03816">
    <property type="entry name" value="tadE_like_DECH"/>
    <property type="match status" value="1"/>
</dbReference>
<protein>
    <recommendedName>
        <fullName evidence="3">Putative Flp pilus-assembly TadG-like N-terminal domain-containing protein</fullName>
    </recommendedName>
</protein>
<keyword evidence="2" id="KW-0472">Membrane</keyword>
<evidence type="ECO:0000313" key="5">
    <source>
        <dbReference type="Proteomes" id="UP000805614"/>
    </source>
</evidence>
<dbReference type="InterPro" id="IPR021202">
    <property type="entry name" value="Rv3654c-like"/>
</dbReference>
<name>A0ABR7M1D9_9ACTN</name>
<dbReference type="RefSeq" id="WP_187247884.1">
    <property type="nucleotide sequence ID" value="NZ_BAAAOK010000003.1"/>
</dbReference>
<feature type="region of interest" description="Disordered" evidence="1">
    <location>
        <begin position="1"/>
        <end position="35"/>
    </location>
</feature>
<evidence type="ECO:0000259" key="3">
    <source>
        <dbReference type="Pfam" id="PF13400"/>
    </source>
</evidence>
<dbReference type="EMBL" id="JABVEC010000050">
    <property type="protein sequence ID" value="MBC6470841.1"/>
    <property type="molecule type" value="Genomic_DNA"/>
</dbReference>
<evidence type="ECO:0000256" key="2">
    <source>
        <dbReference type="SAM" id="Phobius"/>
    </source>
</evidence>
<proteinExistence type="predicted"/>
<evidence type="ECO:0000256" key="1">
    <source>
        <dbReference type="SAM" id="MobiDB-lite"/>
    </source>
</evidence>
<evidence type="ECO:0000313" key="4">
    <source>
        <dbReference type="EMBL" id="MBC6470841.1"/>
    </source>
</evidence>
<dbReference type="Proteomes" id="UP000805614">
    <property type="component" value="Unassembled WGS sequence"/>
</dbReference>
<feature type="compositionally biased region" description="Low complexity" evidence="1">
    <location>
        <begin position="11"/>
        <end position="30"/>
    </location>
</feature>
<keyword evidence="5" id="KW-1185">Reference proteome</keyword>
<feature type="domain" description="Putative Flp pilus-assembly TadG-like N-terminal" evidence="3">
    <location>
        <begin position="41"/>
        <end position="87"/>
    </location>
</feature>
<comment type="caution">
    <text evidence="4">The sequence shown here is derived from an EMBL/GenBank/DDBJ whole genome shotgun (WGS) entry which is preliminary data.</text>
</comment>
<reference evidence="4 5" key="1">
    <citation type="submission" date="2020-06" db="EMBL/GenBank/DDBJ databases">
        <title>Actinomadura xiongansis sp. nov., isolated from soil of Baiyangdian.</title>
        <authorList>
            <person name="Zhang X."/>
        </authorList>
    </citation>
    <scope>NUCLEOTIDE SEQUENCE [LARGE SCALE GENOMIC DNA]</scope>
    <source>
        <strain evidence="4 5">HBUM206468</strain>
    </source>
</reference>
<organism evidence="4 5">
    <name type="scientific">Actinomadura alba</name>
    <dbReference type="NCBI Taxonomy" id="406431"/>
    <lineage>
        <taxon>Bacteria</taxon>
        <taxon>Bacillati</taxon>
        <taxon>Actinomycetota</taxon>
        <taxon>Actinomycetes</taxon>
        <taxon>Streptosporangiales</taxon>
        <taxon>Thermomonosporaceae</taxon>
        <taxon>Actinomadura</taxon>
    </lineage>
</organism>
<keyword evidence="2" id="KW-1133">Transmembrane helix</keyword>
<dbReference type="Pfam" id="PF13400">
    <property type="entry name" value="Tad"/>
    <property type="match status" value="1"/>
</dbReference>